<evidence type="ECO:0000256" key="1">
    <source>
        <dbReference type="SAM" id="Phobius"/>
    </source>
</evidence>
<feature type="domain" description="Alpha/beta-hydrolase N-terminal" evidence="3">
    <location>
        <begin position="29"/>
        <end position="236"/>
    </location>
</feature>
<evidence type="ECO:0000313" key="4">
    <source>
        <dbReference type="EMBL" id="PTD97911.1"/>
    </source>
</evidence>
<feature type="transmembrane region" description="Helical" evidence="1">
    <location>
        <begin position="43"/>
        <end position="65"/>
    </location>
</feature>
<accession>A0A2T4IJG3</accession>
<reference evidence="4 5" key="2">
    <citation type="submission" date="2018-04" db="EMBL/GenBank/DDBJ databases">
        <title>Thauera lacus sp. nov., isolated from an saline lake in Inner Mongolia, China.</title>
        <authorList>
            <person name="Liang Q.-Y."/>
        </authorList>
    </citation>
    <scope>NUCLEOTIDE SEQUENCE [LARGE SCALE GENOMIC DNA]</scope>
    <source>
        <strain evidence="4 5">D20</strain>
    </source>
</reference>
<dbReference type="InterPro" id="IPR027787">
    <property type="entry name" value="Alpha/beta-hydrolase_catalytic"/>
</dbReference>
<protein>
    <recommendedName>
        <fullName evidence="6">Alpha/beta-hydrolase family protein</fullName>
    </recommendedName>
</protein>
<keyword evidence="5" id="KW-1185">Reference proteome</keyword>
<dbReference type="OrthoDB" id="4397445at2"/>
<keyword evidence="1" id="KW-0812">Transmembrane</keyword>
<feature type="domain" description="Alpha/beta-hydrolase catalytic" evidence="2">
    <location>
        <begin position="253"/>
        <end position="541"/>
    </location>
</feature>
<feature type="transmembrane region" description="Helical" evidence="1">
    <location>
        <begin position="159"/>
        <end position="176"/>
    </location>
</feature>
<sequence length="553" mass="60386">MLQACAERLLRSLSPIGLILGTLFFAVSLTPSLVPRPFVMQGLLSGVALAAGYGIGVFGRWLWHYLELPVVHGRSRWVLKGLLGLFCLGVAVAFLLQASAWQDSVRTLMQMPPVESSRPLSVGLIASAVFAVLLALARLFGLCARLVSRWMNRLVPRRISAMAGLLTALLLFWSVIDGVFARFVMNAFDTSFAQLDALIEDEVEPPQDALVTGSPASLIAWKDLGRQGRRFVARAPSADELARFGDAPVQQPLRVYAGLNSADSIAGRVELAFQELLRSGGFERAVLVIVTPTGTGWIDPGAITSLEYLHRGDVASVAVQYSYLPSWLSLLAQPDYGADTARALFQRVYGHWQGLPAAQRPRLYLHGLSLGALNSQRSAEAWEIVGNPLHGALWSGPPFRSTNWQWLTANRNPGSPAWLPRFRDGALVRFANQDGTLEDFDAPWGPLRIVYLQYASDPVSFFDPLAFLREPEWLSGPRGPDVSPALRWFPVVTMLQLAVDIAAGDKAPAGYGHVYATEHYIDAWLAVSAPTGWSAAEIDRLKATIGNLGRLPQ</sequence>
<name>A0A2T4IJG3_9RHOO</name>
<feature type="transmembrane region" description="Helical" evidence="1">
    <location>
        <begin position="120"/>
        <end position="147"/>
    </location>
</feature>
<evidence type="ECO:0000259" key="3">
    <source>
        <dbReference type="Pfam" id="PF15420"/>
    </source>
</evidence>
<dbReference type="PIRSF" id="PIRSF007542">
    <property type="entry name" value="UCP007542"/>
    <property type="match status" value="1"/>
</dbReference>
<keyword evidence="1" id="KW-0472">Membrane</keyword>
<dbReference type="RefSeq" id="WP_107491671.1">
    <property type="nucleotide sequence ID" value="NZ_PZKC01000001.1"/>
</dbReference>
<gene>
    <name evidence="4" type="ORF">C8261_00355</name>
</gene>
<organism evidence="4 5">
    <name type="scientific">Pseudothauera lacus</name>
    <dbReference type="NCBI Taxonomy" id="2136175"/>
    <lineage>
        <taxon>Bacteria</taxon>
        <taxon>Pseudomonadati</taxon>
        <taxon>Pseudomonadota</taxon>
        <taxon>Betaproteobacteria</taxon>
        <taxon>Rhodocyclales</taxon>
        <taxon>Zoogloeaceae</taxon>
        <taxon>Pseudothauera</taxon>
    </lineage>
</organism>
<dbReference type="AlphaFoldDB" id="A0A2T4IJG3"/>
<evidence type="ECO:0000259" key="2">
    <source>
        <dbReference type="Pfam" id="PF10081"/>
    </source>
</evidence>
<evidence type="ECO:0000313" key="5">
    <source>
        <dbReference type="Proteomes" id="UP000241193"/>
    </source>
</evidence>
<feature type="transmembrane region" description="Helical" evidence="1">
    <location>
        <begin position="77"/>
        <end position="100"/>
    </location>
</feature>
<feature type="transmembrane region" description="Helical" evidence="1">
    <location>
        <begin position="12"/>
        <end position="31"/>
    </location>
</feature>
<dbReference type="EMBL" id="PZKC01000001">
    <property type="protein sequence ID" value="PTD97911.1"/>
    <property type="molecule type" value="Genomic_DNA"/>
</dbReference>
<proteinExistence type="predicted"/>
<dbReference type="Pfam" id="PF10081">
    <property type="entry name" value="Abhydrolase_9"/>
    <property type="match status" value="1"/>
</dbReference>
<dbReference type="Proteomes" id="UP000241193">
    <property type="component" value="Unassembled WGS sequence"/>
</dbReference>
<evidence type="ECO:0008006" key="6">
    <source>
        <dbReference type="Google" id="ProtNLM"/>
    </source>
</evidence>
<dbReference type="InterPro" id="IPR027788">
    <property type="entry name" value="Alpha/beta-hydrolase_N_dom"/>
</dbReference>
<comment type="caution">
    <text evidence="4">The sequence shown here is derived from an EMBL/GenBank/DDBJ whole genome shotgun (WGS) entry which is preliminary data.</text>
</comment>
<reference evidence="4 5" key="1">
    <citation type="submission" date="2018-03" db="EMBL/GenBank/DDBJ databases">
        <authorList>
            <person name="Keele B.F."/>
        </authorList>
    </citation>
    <scope>NUCLEOTIDE SEQUENCE [LARGE SCALE GENOMIC DNA]</scope>
    <source>
        <strain evidence="4 5">D20</strain>
    </source>
</reference>
<dbReference type="Pfam" id="PF15420">
    <property type="entry name" value="Abhydrolase_9_N"/>
    <property type="match status" value="1"/>
</dbReference>
<keyword evidence="1" id="KW-1133">Transmembrane helix</keyword>
<dbReference type="InterPro" id="IPR012037">
    <property type="entry name" value="Alpha/beta-hydrolase_fam"/>
</dbReference>